<protein>
    <submittedName>
        <fullName evidence="4">NUDIX domain-containing protein</fullName>
    </submittedName>
</protein>
<dbReference type="CDD" id="cd18873">
    <property type="entry name" value="NUDIX_NadM_like"/>
    <property type="match status" value="1"/>
</dbReference>
<dbReference type="InterPro" id="IPR015797">
    <property type="entry name" value="NUDIX_hydrolase-like_dom_sf"/>
</dbReference>
<dbReference type="InterPro" id="IPR020476">
    <property type="entry name" value="Nudix_hydrolase"/>
</dbReference>
<evidence type="ECO:0000259" key="3">
    <source>
        <dbReference type="PROSITE" id="PS51462"/>
    </source>
</evidence>
<evidence type="ECO:0000256" key="1">
    <source>
        <dbReference type="ARBA" id="ARBA00022801"/>
    </source>
</evidence>
<keyword evidence="1 2" id="KW-0378">Hydrolase</keyword>
<accession>A0A7C2K480</accession>
<dbReference type="Pfam" id="PF00293">
    <property type="entry name" value="NUDIX"/>
    <property type="match status" value="1"/>
</dbReference>
<evidence type="ECO:0000313" key="5">
    <source>
        <dbReference type="EMBL" id="HGL18450.1"/>
    </source>
</evidence>
<sequence>MHKTIKFQEMISFEREVQFCPYCGHKISKIEENGRVHYYCSYCKLFIYKNPVPVVVVVVFNDAGEVLLIKRKEEPGKGKWALPSGFVEINEDPYEAASRELYEETGIVIEKLTLINVYHQKSRRYESVIVISYMGFSSQEPRPGDDAEEAKFFAINELPEIPFESHTKAIKEALNLL</sequence>
<evidence type="ECO:0000313" key="4">
    <source>
        <dbReference type="EMBL" id="HEN28542.1"/>
    </source>
</evidence>
<feature type="domain" description="Nudix hydrolase" evidence="3">
    <location>
        <begin position="50"/>
        <end position="176"/>
    </location>
</feature>
<dbReference type="PROSITE" id="PS00893">
    <property type="entry name" value="NUDIX_BOX"/>
    <property type="match status" value="1"/>
</dbReference>
<dbReference type="InterPro" id="IPR029037">
    <property type="entry name" value="DUF1407/YfgJ-like_sf"/>
</dbReference>
<comment type="caution">
    <text evidence="4">The sequence shown here is derived from an EMBL/GenBank/DDBJ whole genome shotgun (WGS) entry which is preliminary data.</text>
</comment>
<dbReference type="EMBL" id="DTDJ01000053">
    <property type="protein sequence ID" value="HGL18450.1"/>
    <property type="molecule type" value="Genomic_DNA"/>
</dbReference>
<gene>
    <name evidence="4" type="ORF">ENQ77_07880</name>
    <name evidence="5" type="ORF">ENU66_09005</name>
</gene>
<dbReference type="PANTHER" id="PTHR43736">
    <property type="entry name" value="ADP-RIBOSE PYROPHOSPHATASE"/>
    <property type="match status" value="1"/>
</dbReference>
<dbReference type="PANTHER" id="PTHR43736:SF1">
    <property type="entry name" value="DIHYDRONEOPTERIN TRIPHOSPHATE DIPHOSPHATASE"/>
    <property type="match status" value="1"/>
</dbReference>
<dbReference type="InterPro" id="IPR020084">
    <property type="entry name" value="NUDIX_hydrolase_CS"/>
</dbReference>
<reference evidence="4" key="1">
    <citation type="journal article" date="2020" name="mSystems">
        <title>Genome- and Community-Level Interaction Insights into Carbon Utilization and Element Cycling Functions of Hydrothermarchaeota in Hydrothermal Sediment.</title>
        <authorList>
            <person name="Zhou Z."/>
            <person name="Liu Y."/>
            <person name="Xu W."/>
            <person name="Pan J."/>
            <person name="Luo Z.H."/>
            <person name="Li M."/>
        </authorList>
    </citation>
    <scope>NUCLEOTIDE SEQUENCE [LARGE SCALE GENOMIC DNA]</scope>
    <source>
        <strain evidence="4">SpSt-34</strain>
        <strain evidence="5">SpSt-69</strain>
    </source>
</reference>
<organism evidence="4">
    <name type="scientific">candidate division WOR-3 bacterium</name>
    <dbReference type="NCBI Taxonomy" id="2052148"/>
    <lineage>
        <taxon>Bacteria</taxon>
        <taxon>Bacteria division WOR-3</taxon>
    </lineage>
</organism>
<dbReference type="Gene3D" id="3.90.79.10">
    <property type="entry name" value="Nucleoside Triphosphate Pyrophosphohydrolase"/>
    <property type="match status" value="1"/>
</dbReference>
<evidence type="ECO:0000256" key="2">
    <source>
        <dbReference type="RuleBase" id="RU003476"/>
    </source>
</evidence>
<dbReference type="PRINTS" id="PR00502">
    <property type="entry name" value="NUDIXFAMILY"/>
</dbReference>
<dbReference type="SUPFAM" id="SSF55811">
    <property type="entry name" value="Nudix"/>
    <property type="match status" value="1"/>
</dbReference>
<name>A0A7C2K480_UNCW3</name>
<dbReference type="InterPro" id="IPR000086">
    <property type="entry name" value="NUDIX_hydrolase_dom"/>
</dbReference>
<dbReference type="AlphaFoldDB" id="A0A7C2K480"/>
<dbReference type="PROSITE" id="PS51462">
    <property type="entry name" value="NUDIX"/>
    <property type="match status" value="1"/>
</dbReference>
<dbReference type="Gene3D" id="2.10.290.10">
    <property type="entry name" value="YfgJ-like"/>
    <property type="match status" value="1"/>
</dbReference>
<dbReference type="EMBL" id="DSOL01000225">
    <property type="protein sequence ID" value="HEN28542.1"/>
    <property type="molecule type" value="Genomic_DNA"/>
</dbReference>
<comment type="similarity">
    <text evidence="2">Belongs to the Nudix hydrolase family.</text>
</comment>
<proteinExistence type="inferred from homology"/>
<dbReference type="GO" id="GO:0016787">
    <property type="term" value="F:hydrolase activity"/>
    <property type="evidence" value="ECO:0007669"/>
    <property type="project" value="UniProtKB-KW"/>
</dbReference>